<name>A0ABV8HR62_9ACTN</name>
<evidence type="ECO:0000313" key="7">
    <source>
        <dbReference type="Proteomes" id="UP001595765"/>
    </source>
</evidence>
<dbReference type="PANTHER" id="PTHR47506">
    <property type="entry name" value="TRANSCRIPTIONAL REGULATORY PROTEIN"/>
    <property type="match status" value="1"/>
</dbReference>
<dbReference type="InterPro" id="IPR009057">
    <property type="entry name" value="Homeodomain-like_sf"/>
</dbReference>
<dbReference type="PROSITE" id="PS50977">
    <property type="entry name" value="HTH_TETR_2"/>
    <property type="match status" value="1"/>
</dbReference>
<reference evidence="7" key="1">
    <citation type="journal article" date="2019" name="Int. J. Syst. Evol. Microbiol.">
        <title>The Global Catalogue of Microorganisms (GCM) 10K type strain sequencing project: providing services to taxonomists for standard genome sequencing and annotation.</title>
        <authorList>
            <consortium name="The Broad Institute Genomics Platform"/>
            <consortium name="The Broad Institute Genome Sequencing Center for Infectious Disease"/>
            <person name="Wu L."/>
            <person name="Ma J."/>
        </authorList>
    </citation>
    <scope>NUCLEOTIDE SEQUENCE [LARGE SCALE GENOMIC DNA]</scope>
    <source>
        <strain evidence="7">CGMCC 4.7237</strain>
    </source>
</reference>
<evidence type="ECO:0000256" key="2">
    <source>
        <dbReference type="ARBA" id="ARBA00023125"/>
    </source>
</evidence>
<evidence type="ECO:0000313" key="6">
    <source>
        <dbReference type="EMBL" id="MFC4034445.1"/>
    </source>
</evidence>
<comment type="caution">
    <text evidence="6">The sequence shown here is derived from an EMBL/GenBank/DDBJ whole genome shotgun (WGS) entry which is preliminary data.</text>
</comment>
<dbReference type="SUPFAM" id="SSF46689">
    <property type="entry name" value="Homeodomain-like"/>
    <property type="match status" value="1"/>
</dbReference>
<feature type="DNA-binding region" description="H-T-H motif" evidence="4">
    <location>
        <begin position="32"/>
        <end position="51"/>
    </location>
</feature>
<dbReference type="RefSeq" id="WP_386432567.1">
    <property type="nucleotide sequence ID" value="NZ_JBHSBB010000014.1"/>
</dbReference>
<evidence type="ECO:0000256" key="4">
    <source>
        <dbReference type="PROSITE-ProRule" id="PRU00335"/>
    </source>
</evidence>
<keyword evidence="7" id="KW-1185">Reference proteome</keyword>
<accession>A0ABV8HR62</accession>
<dbReference type="InterPro" id="IPR001647">
    <property type="entry name" value="HTH_TetR"/>
</dbReference>
<evidence type="ECO:0000256" key="1">
    <source>
        <dbReference type="ARBA" id="ARBA00023015"/>
    </source>
</evidence>
<dbReference type="PANTHER" id="PTHR47506:SF1">
    <property type="entry name" value="HTH-TYPE TRANSCRIPTIONAL REGULATOR YJDC"/>
    <property type="match status" value="1"/>
</dbReference>
<protein>
    <submittedName>
        <fullName evidence="6">TetR/AcrR family transcriptional regulator</fullName>
    </submittedName>
</protein>
<evidence type="ECO:0000259" key="5">
    <source>
        <dbReference type="PROSITE" id="PS50977"/>
    </source>
</evidence>
<keyword evidence="2 4" id="KW-0238">DNA-binding</keyword>
<gene>
    <name evidence="6" type="ORF">ACFO3J_23625</name>
</gene>
<evidence type="ECO:0000256" key="3">
    <source>
        <dbReference type="ARBA" id="ARBA00023163"/>
    </source>
</evidence>
<dbReference type="PRINTS" id="PR00455">
    <property type="entry name" value="HTHTETR"/>
</dbReference>
<organism evidence="6 7">
    <name type="scientific">Streptomyces polygonati</name>
    <dbReference type="NCBI Taxonomy" id="1617087"/>
    <lineage>
        <taxon>Bacteria</taxon>
        <taxon>Bacillati</taxon>
        <taxon>Actinomycetota</taxon>
        <taxon>Actinomycetes</taxon>
        <taxon>Kitasatosporales</taxon>
        <taxon>Streptomycetaceae</taxon>
        <taxon>Streptomyces</taxon>
    </lineage>
</organism>
<dbReference type="InterPro" id="IPR036271">
    <property type="entry name" value="Tet_transcr_reg_TetR-rel_C_sf"/>
</dbReference>
<feature type="domain" description="HTH tetR-type" evidence="5">
    <location>
        <begin position="9"/>
        <end position="69"/>
    </location>
</feature>
<sequence length="193" mass="21420">MAEEKKSRGSARERLLAAANELFYAEGVNSVSIDRVIEHAGVAKASLYNTFGSKEELVRAYLKDRHARTRERMARELQARYSTPRERLVGVFEVQGLSFTEPDFRGCAFVTASAESEAGKAVQQTTEEYRIWVRSLFLDLAYAAEAPQPEALAKRLVVLYDGAGISSWMDHDPSIAEASRDVAQGLIDAAFAR</sequence>
<keyword evidence="3" id="KW-0804">Transcription</keyword>
<proteinExistence type="predicted"/>
<keyword evidence="1" id="KW-0805">Transcription regulation</keyword>
<dbReference type="Pfam" id="PF00440">
    <property type="entry name" value="TetR_N"/>
    <property type="match status" value="1"/>
</dbReference>
<dbReference type="Proteomes" id="UP001595765">
    <property type="component" value="Unassembled WGS sequence"/>
</dbReference>
<dbReference type="SUPFAM" id="SSF48498">
    <property type="entry name" value="Tetracyclin repressor-like, C-terminal domain"/>
    <property type="match status" value="1"/>
</dbReference>
<dbReference type="Gene3D" id="1.10.357.10">
    <property type="entry name" value="Tetracycline Repressor, domain 2"/>
    <property type="match status" value="1"/>
</dbReference>
<dbReference type="EMBL" id="JBHSBB010000014">
    <property type="protein sequence ID" value="MFC4034445.1"/>
    <property type="molecule type" value="Genomic_DNA"/>
</dbReference>